<feature type="active site" evidence="3">
    <location>
        <position position="179"/>
    </location>
</feature>
<dbReference type="InterPro" id="IPR015815">
    <property type="entry name" value="HIBADH-related"/>
</dbReference>
<dbReference type="PANTHER" id="PTHR43060">
    <property type="entry name" value="3-HYDROXYISOBUTYRATE DEHYDROGENASE-LIKE 1, MITOCHONDRIAL-RELATED"/>
    <property type="match status" value="1"/>
</dbReference>
<dbReference type="Pfam" id="PF03446">
    <property type="entry name" value="NAD_binding_2"/>
    <property type="match status" value="1"/>
</dbReference>
<evidence type="ECO:0000259" key="4">
    <source>
        <dbReference type="Pfam" id="PF03446"/>
    </source>
</evidence>
<dbReference type="InterPro" id="IPR008927">
    <property type="entry name" value="6-PGluconate_DH-like_C_sf"/>
</dbReference>
<dbReference type="AlphaFoldDB" id="A0A060DD52"/>
<dbReference type="Gene3D" id="3.40.50.720">
    <property type="entry name" value="NAD(P)-binding Rossmann-like Domain"/>
    <property type="match status" value="1"/>
</dbReference>
<dbReference type="EMBL" id="CP007793">
    <property type="protein sequence ID" value="AIB12091.1"/>
    <property type="molecule type" value="Genomic_DNA"/>
</dbReference>
<dbReference type="RefSeq" id="WP_038528517.1">
    <property type="nucleotide sequence ID" value="NZ_CP007793.1"/>
</dbReference>
<dbReference type="PANTHER" id="PTHR43060:SF17">
    <property type="entry name" value="L-THREONATE DEHYDROGENASE"/>
    <property type="match status" value="1"/>
</dbReference>
<evidence type="ECO:0000259" key="5">
    <source>
        <dbReference type="Pfam" id="PF14833"/>
    </source>
</evidence>
<dbReference type="SUPFAM" id="SSF48179">
    <property type="entry name" value="6-phosphogluconate dehydrogenase C-terminal domain-like"/>
    <property type="match status" value="1"/>
</dbReference>
<dbReference type="InterPro" id="IPR006115">
    <property type="entry name" value="6PGDH_NADP-bd"/>
</dbReference>
<dbReference type="SUPFAM" id="SSF51735">
    <property type="entry name" value="NAD(P)-binding Rossmann-fold domains"/>
    <property type="match status" value="1"/>
</dbReference>
<evidence type="ECO:0000256" key="3">
    <source>
        <dbReference type="PIRSR" id="PIRSR000103-1"/>
    </source>
</evidence>
<keyword evidence="1" id="KW-0560">Oxidoreductase</keyword>
<dbReference type="Gene3D" id="1.10.1040.10">
    <property type="entry name" value="N-(1-d-carboxylethyl)-l-norvaline Dehydrogenase, domain 2"/>
    <property type="match status" value="2"/>
</dbReference>
<keyword evidence="2" id="KW-0520">NAD</keyword>
<dbReference type="GO" id="GO:0016491">
    <property type="term" value="F:oxidoreductase activity"/>
    <property type="evidence" value="ECO:0007669"/>
    <property type="project" value="UniProtKB-KW"/>
</dbReference>
<dbReference type="KEGG" id="abq:ABAZ39_08780"/>
<dbReference type="InterPro" id="IPR036291">
    <property type="entry name" value="NAD(P)-bd_dom_sf"/>
</dbReference>
<feature type="domain" description="6-phosphogluconate dehydrogenase NADP-binding" evidence="4">
    <location>
        <begin position="12"/>
        <end position="165"/>
    </location>
</feature>
<protein>
    <recommendedName>
        <fullName evidence="8">NAD(P)-dependent oxidoreductase</fullName>
    </recommendedName>
</protein>
<dbReference type="Pfam" id="PF14833">
    <property type="entry name" value="NAD_binding_11"/>
    <property type="match status" value="1"/>
</dbReference>
<evidence type="ECO:0000256" key="2">
    <source>
        <dbReference type="ARBA" id="ARBA00023027"/>
    </source>
</evidence>
<sequence length="288" mass="28902">MSDALEPVRSAGVVGLGSMGMGVALSLLRAGFRVVGCDLDAAKCMSLVTHGGEAAGSPADVGRRVDRVIVLVATADQAEEVLFGVEGVAGTLPKGGVVVLSTSVPPDMAAAIGRRLAERDLLMLDAPVGGGPVRAAEGRMVVMASGPEDAFARAADLIAAASGTLHRVGTEHGQGSAVKAVEQMLTGIHAAAVAEATAFGVRAGVDPQRLAEILAAGPFHIPSQRPLGIVGADLGNVMDAARRLTVPTPLAASALQLFTMAAAVGLGREGDGALARIFDRLAGNPQEG</sequence>
<dbReference type="Proteomes" id="UP000027186">
    <property type="component" value="Chromosome"/>
</dbReference>
<proteinExistence type="predicted"/>
<dbReference type="InterPro" id="IPR013328">
    <property type="entry name" value="6PGD_dom2"/>
</dbReference>
<reference evidence="6 7" key="1">
    <citation type="journal article" date="2014" name="Genome Announc.">
        <title>Complete Genome Sequence of the Model Rhizosphere Strain Azospirillum brasilense Az39, Successfully Applied in Agriculture.</title>
        <authorList>
            <person name="Rivera D."/>
            <person name="Revale S."/>
            <person name="Molina R."/>
            <person name="Gualpa J."/>
            <person name="Puente M."/>
            <person name="Maroniche G."/>
            <person name="Paris G."/>
            <person name="Baker D."/>
            <person name="Clavijo B."/>
            <person name="McLay K."/>
            <person name="Spaepen S."/>
            <person name="Perticari A."/>
            <person name="Vazquez M."/>
            <person name="Wisniewski-Dye F."/>
            <person name="Watkins C."/>
            <person name="Martinez-Abarca F."/>
            <person name="Vanderleyden J."/>
            <person name="Cassan F."/>
        </authorList>
    </citation>
    <scope>NUCLEOTIDE SEQUENCE [LARGE SCALE GENOMIC DNA]</scope>
    <source>
        <strain evidence="6 7">Az39</strain>
    </source>
</reference>
<feature type="domain" description="3-hydroxyisobutyrate dehydrogenase-like NAD-binding" evidence="5">
    <location>
        <begin position="173"/>
        <end position="217"/>
    </location>
</feature>
<gene>
    <name evidence="6" type="ORF">ABAZ39_08780</name>
</gene>
<dbReference type="GO" id="GO:0050661">
    <property type="term" value="F:NADP binding"/>
    <property type="evidence" value="ECO:0007669"/>
    <property type="project" value="InterPro"/>
</dbReference>
<dbReference type="GO" id="GO:0051287">
    <property type="term" value="F:NAD binding"/>
    <property type="evidence" value="ECO:0007669"/>
    <property type="project" value="InterPro"/>
</dbReference>
<name>A0A060DD52_9PROT</name>
<organism evidence="6 7">
    <name type="scientific">Azospirillum argentinense</name>
    <dbReference type="NCBI Taxonomy" id="2970906"/>
    <lineage>
        <taxon>Bacteria</taxon>
        <taxon>Pseudomonadati</taxon>
        <taxon>Pseudomonadota</taxon>
        <taxon>Alphaproteobacteria</taxon>
        <taxon>Rhodospirillales</taxon>
        <taxon>Azospirillaceae</taxon>
        <taxon>Azospirillum</taxon>
    </lineage>
</organism>
<dbReference type="PIRSF" id="PIRSF000103">
    <property type="entry name" value="HIBADH"/>
    <property type="match status" value="1"/>
</dbReference>
<accession>A0A060DD52</accession>
<evidence type="ECO:0008006" key="8">
    <source>
        <dbReference type="Google" id="ProtNLM"/>
    </source>
</evidence>
<evidence type="ECO:0000313" key="7">
    <source>
        <dbReference type="Proteomes" id="UP000027186"/>
    </source>
</evidence>
<evidence type="ECO:0000256" key="1">
    <source>
        <dbReference type="ARBA" id="ARBA00023002"/>
    </source>
</evidence>
<evidence type="ECO:0000313" key="6">
    <source>
        <dbReference type="EMBL" id="AIB12091.1"/>
    </source>
</evidence>
<dbReference type="InterPro" id="IPR029154">
    <property type="entry name" value="HIBADH-like_NADP-bd"/>
</dbReference>